<dbReference type="Pfam" id="PF07039">
    <property type="entry name" value="SGF29_Tudor"/>
    <property type="match status" value="1"/>
</dbReference>
<sequence>MDVGGIFENSKELDRLRKEQEVVLSEINRIHKKLQSSESTSNMLVGQLDTLLQPGLPAVPAAQRKKIEVSEQKKKRVKADSEIPRLSPAASIRIQLDHAASLKGERVAARVRADDAEKDDWLVVKVIHFDRETKEFEVLDEDEDEGNVQSLYRKYKLPMSRIIPFPKRGEPSNAPDFPLGSHVLAVYPTTTALYKATVVNPHRKLNLTSYLLEFDDDEGDDGCLPQRAVPFDEVVPLPEGYRQ</sequence>
<dbReference type="PROSITE" id="PS51518">
    <property type="entry name" value="SGF29_C"/>
    <property type="match status" value="1"/>
</dbReference>
<protein>
    <recommendedName>
        <fullName evidence="1">SGF29 C-terminal domain-containing protein</fullName>
    </recommendedName>
</protein>
<dbReference type="Proteomes" id="UP001179952">
    <property type="component" value="Unassembled WGS sequence"/>
</dbReference>
<dbReference type="FunFam" id="2.30.30.140:FF:000061">
    <property type="entry name" value="SAGA-associated factor 29 isoform X6"/>
    <property type="match status" value="1"/>
</dbReference>
<dbReference type="Gene3D" id="2.30.30.140">
    <property type="match status" value="2"/>
</dbReference>
<comment type="caution">
    <text evidence="2">The sequence shown here is derived from an EMBL/GenBank/DDBJ whole genome shotgun (WGS) entry which is preliminary data.</text>
</comment>
<dbReference type="InterPro" id="IPR010750">
    <property type="entry name" value="SGF29_tudor-like_dom"/>
</dbReference>
<evidence type="ECO:0000259" key="1">
    <source>
        <dbReference type="PROSITE" id="PS51518"/>
    </source>
</evidence>
<dbReference type="CDD" id="cd20393">
    <property type="entry name" value="Tudor_SGF29_rpt1"/>
    <property type="match status" value="1"/>
</dbReference>
<dbReference type="GO" id="GO:0000124">
    <property type="term" value="C:SAGA complex"/>
    <property type="evidence" value="ECO:0007669"/>
    <property type="project" value="InterPro"/>
</dbReference>
<reference evidence="2" key="2">
    <citation type="submission" date="2023-06" db="EMBL/GenBank/DDBJ databases">
        <authorList>
            <person name="Ma L."/>
            <person name="Liu K.-W."/>
            <person name="Li Z."/>
            <person name="Hsiao Y.-Y."/>
            <person name="Qi Y."/>
            <person name="Fu T."/>
            <person name="Tang G."/>
            <person name="Zhang D."/>
            <person name="Sun W.-H."/>
            <person name="Liu D.-K."/>
            <person name="Li Y."/>
            <person name="Chen G.-Z."/>
            <person name="Liu X.-D."/>
            <person name="Liao X.-Y."/>
            <person name="Jiang Y.-T."/>
            <person name="Yu X."/>
            <person name="Hao Y."/>
            <person name="Huang J."/>
            <person name="Zhao X.-W."/>
            <person name="Ke S."/>
            <person name="Chen Y.-Y."/>
            <person name="Wu W.-L."/>
            <person name="Hsu J.-L."/>
            <person name="Lin Y.-F."/>
            <person name="Huang M.-D."/>
            <person name="Li C.-Y."/>
            <person name="Huang L."/>
            <person name="Wang Z.-W."/>
            <person name="Zhao X."/>
            <person name="Zhong W.-Y."/>
            <person name="Peng D.-H."/>
            <person name="Ahmad S."/>
            <person name="Lan S."/>
            <person name="Zhang J.-S."/>
            <person name="Tsai W.-C."/>
            <person name="Van De Peer Y."/>
            <person name="Liu Z.-J."/>
        </authorList>
    </citation>
    <scope>NUCLEOTIDE SEQUENCE</scope>
    <source>
        <strain evidence="2">SCP</strain>
        <tissue evidence="2">Leaves</tissue>
    </source>
</reference>
<gene>
    <name evidence="2" type="ORF">QJS04_geneDACA021105</name>
</gene>
<dbReference type="EMBL" id="JAUJYN010000024">
    <property type="protein sequence ID" value="KAK1258152.1"/>
    <property type="molecule type" value="Genomic_DNA"/>
</dbReference>
<dbReference type="PANTHER" id="PTHR21539">
    <property type="entry name" value="SAGA-ASSOCIATED FACTOR 29"/>
    <property type="match status" value="1"/>
</dbReference>
<feature type="domain" description="SGF29 C-terminal" evidence="1">
    <location>
        <begin position="97"/>
        <end position="243"/>
    </location>
</feature>
<reference evidence="2" key="1">
    <citation type="journal article" date="2023" name="Nat. Commun.">
        <title>Diploid and tetraploid genomes of Acorus and the evolution of monocots.</title>
        <authorList>
            <person name="Ma L."/>
            <person name="Liu K.W."/>
            <person name="Li Z."/>
            <person name="Hsiao Y.Y."/>
            <person name="Qi Y."/>
            <person name="Fu T."/>
            <person name="Tang G.D."/>
            <person name="Zhang D."/>
            <person name="Sun W.H."/>
            <person name="Liu D.K."/>
            <person name="Li Y."/>
            <person name="Chen G.Z."/>
            <person name="Liu X.D."/>
            <person name="Liao X.Y."/>
            <person name="Jiang Y.T."/>
            <person name="Yu X."/>
            <person name="Hao Y."/>
            <person name="Huang J."/>
            <person name="Zhao X.W."/>
            <person name="Ke S."/>
            <person name="Chen Y.Y."/>
            <person name="Wu W.L."/>
            <person name="Hsu J.L."/>
            <person name="Lin Y.F."/>
            <person name="Huang M.D."/>
            <person name="Li C.Y."/>
            <person name="Huang L."/>
            <person name="Wang Z.W."/>
            <person name="Zhao X."/>
            <person name="Zhong W.Y."/>
            <person name="Peng D.H."/>
            <person name="Ahmad S."/>
            <person name="Lan S."/>
            <person name="Zhang J.S."/>
            <person name="Tsai W.C."/>
            <person name="Van de Peer Y."/>
            <person name="Liu Z.J."/>
        </authorList>
    </citation>
    <scope>NUCLEOTIDE SEQUENCE</scope>
    <source>
        <strain evidence="2">SCP</strain>
    </source>
</reference>
<proteinExistence type="predicted"/>
<evidence type="ECO:0000313" key="2">
    <source>
        <dbReference type="EMBL" id="KAK1258152.1"/>
    </source>
</evidence>
<dbReference type="InterPro" id="IPR037802">
    <property type="entry name" value="SGF29"/>
</dbReference>
<accession>A0AAV9A2A1</accession>
<name>A0AAV9A2A1_ACOGR</name>
<keyword evidence="3" id="KW-1185">Reference proteome</keyword>
<dbReference type="PANTHER" id="PTHR21539:SF0">
    <property type="entry name" value="SAGA-ASSOCIATED FACTOR 29"/>
    <property type="match status" value="1"/>
</dbReference>
<evidence type="ECO:0000313" key="3">
    <source>
        <dbReference type="Proteomes" id="UP001179952"/>
    </source>
</evidence>
<organism evidence="2 3">
    <name type="scientific">Acorus gramineus</name>
    <name type="common">Dwarf sweet flag</name>
    <dbReference type="NCBI Taxonomy" id="55184"/>
    <lineage>
        <taxon>Eukaryota</taxon>
        <taxon>Viridiplantae</taxon>
        <taxon>Streptophyta</taxon>
        <taxon>Embryophyta</taxon>
        <taxon>Tracheophyta</taxon>
        <taxon>Spermatophyta</taxon>
        <taxon>Magnoliopsida</taxon>
        <taxon>Liliopsida</taxon>
        <taxon>Acoraceae</taxon>
        <taxon>Acorus</taxon>
    </lineage>
</organism>
<dbReference type="AlphaFoldDB" id="A0AAV9A2A1"/>
<dbReference type="InterPro" id="IPR047288">
    <property type="entry name" value="Tudor_SGF29_rpt1"/>
</dbReference>